<dbReference type="NCBIfam" id="NF008677">
    <property type="entry name" value="PRK11697.1"/>
    <property type="match status" value="1"/>
</dbReference>
<evidence type="ECO:0000256" key="2">
    <source>
        <dbReference type="ARBA" id="ARBA00023012"/>
    </source>
</evidence>
<evidence type="ECO:0000256" key="1">
    <source>
        <dbReference type="ARBA" id="ARBA00022553"/>
    </source>
</evidence>
<protein>
    <submittedName>
        <fullName evidence="9">Two-component system response regulator BtsR</fullName>
    </submittedName>
</protein>
<dbReference type="GO" id="GO:0000976">
    <property type="term" value="F:transcription cis-regulatory region binding"/>
    <property type="evidence" value="ECO:0007669"/>
    <property type="project" value="TreeGrafter"/>
</dbReference>
<evidence type="ECO:0000313" key="10">
    <source>
        <dbReference type="Proteomes" id="UP001155587"/>
    </source>
</evidence>
<proteinExistence type="predicted"/>
<dbReference type="GO" id="GO:0005829">
    <property type="term" value="C:cytosol"/>
    <property type="evidence" value="ECO:0007669"/>
    <property type="project" value="TreeGrafter"/>
</dbReference>
<evidence type="ECO:0000256" key="4">
    <source>
        <dbReference type="ARBA" id="ARBA00023125"/>
    </source>
</evidence>
<organism evidence="9 10">
    <name type="scientific">Vibrio qingdaonensis</name>
    <dbReference type="NCBI Taxonomy" id="2829491"/>
    <lineage>
        <taxon>Bacteria</taxon>
        <taxon>Pseudomonadati</taxon>
        <taxon>Pseudomonadota</taxon>
        <taxon>Gammaproteobacteria</taxon>
        <taxon>Vibrionales</taxon>
        <taxon>Vibrionaceae</taxon>
        <taxon>Vibrio</taxon>
    </lineage>
</organism>
<dbReference type="Proteomes" id="UP001155587">
    <property type="component" value="Unassembled WGS sequence"/>
</dbReference>
<dbReference type="GO" id="GO:0000156">
    <property type="term" value="F:phosphorelay response regulator activity"/>
    <property type="evidence" value="ECO:0007669"/>
    <property type="project" value="TreeGrafter"/>
</dbReference>
<evidence type="ECO:0000259" key="7">
    <source>
        <dbReference type="PROSITE" id="PS50110"/>
    </source>
</evidence>
<dbReference type="GO" id="GO:0006355">
    <property type="term" value="P:regulation of DNA-templated transcription"/>
    <property type="evidence" value="ECO:0007669"/>
    <property type="project" value="TreeGrafter"/>
</dbReference>
<dbReference type="InterPro" id="IPR001789">
    <property type="entry name" value="Sig_transdc_resp-reg_receiver"/>
</dbReference>
<dbReference type="FunFam" id="3.40.50.2300:FF:000051">
    <property type="entry name" value="Two-component response regulator yehT"/>
    <property type="match status" value="1"/>
</dbReference>
<dbReference type="GO" id="GO:0032993">
    <property type="term" value="C:protein-DNA complex"/>
    <property type="evidence" value="ECO:0007669"/>
    <property type="project" value="TreeGrafter"/>
</dbReference>
<sequence>MTTMTALIIDDECFAREELVELLADMEGINVIDQASNAIEGLKKINSLKPDVVFLDIQMPQITGIELLGMLDPDSMPNVVFVTAYDQYAVQAFEDNAFDYLLKPIDPARLNKTVNRLLKHEQKTHDLVQSMSPATLDQIPCVGHNRIVIIPTLEVECAFSDITGVQVKTATQQANSQLSLKILEEKTPLLRCHRQYLINVKSIKEIKLLEHGLAEIITHSDFSVPVSRRYLKNLKETLGFQ</sequence>
<keyword evidence="5" id="KW-0804">Transcription</keyword>
<dbReference type="PROSITE" id="PS50110">
    <property type="entry name" value="RESPONSE_REGULATORY"/>
    <property type="match status" value="1"/>
</dbReference>
<keyword evidence="4" id="KW-0238">DNA-binding</keyword>
<dbReference type="SUPFAM" id="SSF52172">
    <property type="entry name" value="CheY-like"/>
    <property type="match status" value="1"/>
</dbReference>
<feature type="modified residue" description="4-aspartylphosphate" evidence="6">
    <location>
        <position position="56"/>
    </location>
</feature>
<reference evidence="9" key="1">
    <citation type="submission" date="2022-02" db="EMBL/GenBank/DDBJ databases">
        <title>Vibrio sp. nov, a new bacterium isolated from seawater.</title>
        <authorList>
            <person name="Yuan Y."/>
        </authorList>
    </citation>
    <scope>NUCLEOTIDE SEQUENCE</scope>
    <source>
        <strain evidence="9">ZSDZ65</strain>
    </source>
</reference>
<comment type="caution">
    <text evidence="9">The sequence shown here is derived from an EMBL/GenBank/DDBJ whole genome shotgun (WGS) entry which is preliminary data.</text>
</comment>
<evidence type="ECO:0000256" key="5">
    <source>
        <dbReference type="ARBA" id="ARBA00023163"/>
    </source>
</evidence>
<keyword evidence="2" id="KW-0902">Two-component regulatory system</keyword>
<dbReference type="InterPro" id="IPR007492">
    <property type="entry name" value="LytTR_DNA-bd_dom"/>
</dbReference>
<dbReference type="EMBL" id="JAKRRY010000027">
    <property type="protein sequence ID" value="MCW8347848.1"/>
    <property type="molecule type" value="Genomic_DNA"/>
</dbReference>
<evidence type="ECO:0000313" key="9">
    <source>
        <dbReference type="EMBL" id="MCW8347848.1"/>
    </source>
</evidence>
<dbReference type="Pfam" id="PF00072">
    <property type="entry name" value="Response_reg"/>
    <property type="match status" value="1"/>
</dbReference>
<evidence type="ECO:0000259" key="8">
    <source>
        <dbReference type="PROSITE" id="PS50930"/>
    </source>
</evidence>
<dbReference type="AlphaFoldDB" id="A0A9X3CQQ5"/>
<accession>A0A9X3CQQ5</accession>
<evidence type="ECO:0000256" key="3">
    <source>
        <dbReference type="ARBA" id="ARBA00023015"/>
    </source>
</evidence>
<keyword evidence="1 6" id="KW-0597">Phosphoprotein</keyword>
<keyword evidence="10" id="KW-1185">Reference proteome</keyword>
<dbReference type="CDD" id="cd17532">
    <property type="entry name" value="REC_LytTR_AlgR-like"/>
    <property type="match status" value="1"/>
</dbReference>
<feature type="domain" description="HTH LytTR-type" evidence="8">
    <location>
        <begin position="139"/>
        <end position="240"/>
    </location>
</feature>
<dbReference type="PROSITE" id="PS50930">
    <property type="entry name" value="HTH_LYTTR"/>
    <property type="match status" value="1"/>
</dbReference>
<dbReference type="PANTHER" id="PTHR48111:SF3">
    <property type="entry name" value="TRANSCRIPTIONAL REGULATORY PROTEIN BTSR"/>
    <property type="match status" value="1"/>
</dbReference>
<dbReference type="Pfam" id="PF04397">
    <property type="entry name" value="LytTR"/>
    <property type="match status" value="1"/>
</dbReference>
<dbReference type="SMART" id="SM00448">
    <property type="entry name" value="REC"/>
    <property type="match status" value="1"/>
</dbReference>
<dbReference type="PANTHER" id="PTHR48111">
    <property type="entry name" value="REGULATOR OF RPOS"/>
    <property type="match status" value="1"/>
</dbReference>
<dbReference type="InterPro" id="IPR039420">
    <property type="entry name" value="WalR-like"/>
</dbReference>
<dbReference type="InterPro" id="IPR011006">
    <property type="entry name" value="CheY-like_superfamily"/>
</dbReference>
<evidence type="ECO:0000256" key="6">
    <source>
        <dbReference type="PROSITE-ProRule" id="PRU00169"/>
    </source>
</evidence>
<name>A0A9X3CQQ5_9VIBR</name>
<feature type="domain" description="Response regulatory" evidence="7">
    <location>
        <begin position="5"/>
        <end position="118"/>
    </location>
</feature>
<dbReference type="Gene3D" id="2.40.50.1020">
    <property type="entry name" value="LytTr DNA-binding domain"/>
    <property type="match status" value="1"/>
</dbReference>
<keyword evidence="3" id="KW-0805">Transcription regulation</keyword>
<dbReference type="SMART" id="SM00850">
    <property type="entry name" value="LytTR"/>
    <property type="match status" value="1"/>
</dbReference>
<dbReference type="RefSeq" id="WP_265676393.1">
    <property type="nucleotide sequence ID" value="NZ_JAKRRY010000027.1"/>
</dbReference>
<dbReference type="Gene3D" id="3.40.50.2300">
    <property type="match status" value="1"/>
</dbReference>
<gene>
    <name evidence="9" type="primary">btsR</name>
    <name evidence="9" type="synonym">yehT</name>
    <name evidence="9" type="ORF">MD535_17825</name>
</gene>